<dbReference type="EMBL" id="JAAAMU010000007">
    <property type="protein sequence ID" value="NBC70373.1"/>
    <property type="molecule type" value="Genomic_DNA"/>
</dbReference>
<dbReference type="RefSeq" id="WP_161699257.1">
    <property type="nucleotide sequence ID" value="NZ_JAAAMU010000007.1"/>
</dbReference>
<comment type="caution">
    <text evidence="1">The sequence shown here is derived from an EMBL/GenBank/DDBJ whole genome shotgun (WGS) entry which is preliminary data.</text>
</comment>
<dbReference type="PANTHER" id="PTHR43360:SF1">
    <property type="entry name" value="CARBOXYSOME ASSEMBLY PROTEIN CCMM"/>
    <property type="match status" value="1"/>
</dbReference>
<dbReference type="InterPro" id="IPR011004">
    <property type="entry name" value="Trimer_LpxA-like_sf"/>
</dbReference>
<dbReference type="Gene3D" id="2.160.10.10">
    <property type="entry name" value="Hexapeptide repeat proteins"/>
    <property type="match status" value="1"/>
</dbReference>
<dbReference type="InterPro" id="IPR052265">
    <property type="entry name" value="Gamma-CA"/>
</dbReference>
<dbReference type="SUPFAM" id="SSF51161">
    <property type="entry name" value="Trimeric LpxA-like enzymes"/>
    <property type="match status" value="1"/>
</dbReference>
<proteinExistence type="predicted"/>
<reference evidence="1 2" key="1">
    <citation type="submission" date="2020-01" db="EMBL/GenBank/DDBJ databases">
        <title>Paenibacillus soybeanensis sp. nov. isolated from the nodules of soybean (Glycine max(L.) Merr).</title>
        <authorList>
            <person name="Wang H."/>
        </authorList>
    </citation>
    <scope>NUCLEOTIDE SEQUENCE [LARGE SCALE GENOMIC DNA]</scope>
    <source>
        <strain evidence="1 2">DSM 23054</strain>
    </source>
</reference>
<evidence type="ECO:0000313" key="2">
    <source>
        <dbReference type="Proteomes" id="UP000558113"/>
    </source>
</evidence>
<sequence>MTFYPRRDSVRQQDSDPLPRGPVNVFARFIGPNPITSANPVSRYPSIHPSAFLGPFTSVIGDVRISDQVFVAPTSTLRADEGTPFFIGSRTNIQDGVILHGLANRSIQVANKPYSIFIGNRVSIAHGAIVHGPCLVEDDAFIGFKAILFNAYVGRGSYISNDAILTNGVRLAPNRFVPPGAHIDTQVKADSLAAVPKDAEELAEQVIRVYSEFPPSYDAMFGTRRCSCGIAYNHTKL</sequence>
<protein>
    <submittedName>
        <fullName evidence="1">Carbonate dehydratase</fullName>
    </submittedName>
</protein>
<dbReference type="Proteomes" id="UP000558113">
    <property type="component" value="Unassembled WGS sequence"/>
</dbReference>
<dbReference type="OrthoDB" id="9803036at2"/>
<gene>
    <name evidence="1" type="ORF">GT003_15340</name>
</gene>
<organism evidence="1 2">
    <name type="scientific">Paenibacillus sacheonensis</name>
    <dbReference type="NCBI Taxonomy" id="742054"/>
    <lineage>
        <taxon>Bacteria</taxon>
        <taxon>Bacillati</taxon>
        <taxon>Bacillota</taxon>
        <taxon>Bacilli</taxon>
        <taxon>Bacillales</taxon>
        <taxon>Paenibacillaceae</taxon>
        <taxon>Paenibacillus</taxon>
    </lineage>
</organism>
<dbReference type="AlphaFoldDB" id="A0A7X4YQ14"/>
<dbReference type="PANTHER" id="PTHR43360">
    <property type="entry name" value="CARBON DIOXIDE CONCENTRATING MECHANISM PROTEIN CCMM"/>
    <property type="match status" value="1"/>
</dbReference>
<accession>A0A7X4YQ14</accession>
<keyword evidence="2" id="KW-1185">Reference proteome</keyword>
<name>A0A7X4YQ14_9BACL</name>
<evidence type="ECO:0000313" key="1">
    <source>
        <dbReference type="EMBL" id="NBC70373.1"/>
    </source>
</evidence>